<name>A0A1W1EDH0_9ZZZZ</name>
<dbReference type="Gene3D" id="3.60.10.10">
    <property type="entry name" value="Endonuclease/exonuclease/phosphatase"/>
    <property type="match status" value="1"/>
</dbReference>
<feature type="domain" description="Endonuclease/exonuclease/phosphatase" evidence="1">
    <location>
        <begin position="27"/>
        <end position="236"/>
    </location>
</feature>
<protein>
    <recommendedName>
        <fullName evidence="1">Endonuclease/exonuclease/phosphatase domain-containing protein</fullName>
    </recommendedName>
</protein>
<accession>A0A1W1EDH0</accession>
<organism evidence="2">
    <name type="scientific">hydrothermal vent metagenome</name>
    <dbReference type="NCBI Taxonomy" id="652676"/>
    <lineage>
        <taxon>unclassified sequences</taxon>
        <taxon>metagenomes</taxon>
        <taxon>ecological metagenomes</taxon>
    </lineage>
</organism>
<dbReference type="Pfam" id="PF03372">
    <property type="entry name" value="Exo_endo_phos"/>
    <property type="match status" value="1"/>
</dbReference>
<dbReference type="SUPFAM" id="SSF56219">
    <property type="entry name" value="DNase I-like"/>
    <property type="match status" value="1"/>
</dbReference>
<reference evidence="2" key="1">
    <citation type="submission" date="2016-10" db="EMBL/GenBank/DDBJ databases">
        <authorList>
            <person name="de Groot N.N."/>
        </authorList>
    </citation>
    <scope>NUCLEOTIDE SEQUENCE</scope>
</reference>
<sequence length="246" mass="28529">MFIPSIIHHKSYLDNCEVFLPDTFSIVSWNVHKNNNKDTFKRYLDAKVKSYKLDMLIFQEAIFTNINNPVLTNFAFDAAANLQIKNNFFGVLTASKVRSVYAKAYLSKDLEAYIGTHKSMLLSTYEFKDRSKILILNVHAINFRENESYSRELERFFSFIESYDGAMIICGDFNSWNRTRLDKLNIEAKKLNLKVVNFKNSSFVKSFAGNSLDFIFYKGLELLESSVEVATKHSDHNPLFAKFKKI</sequence>
<dbReference type="AlphaFoldDB" id="A0A1W1EDH0"/>
<dbReference type="EMBL" id="FPKX01000034">
    <property type="protein sequence ID" value="SFZ98056.1"/>
    <property type="molecule type" value="Genomic_DNA"/>
</dbReference>
<dbReference type="GO" id="GO:0003824">
    <property type="term" value="F:catalytic activity"/>
    <property type="evidence" value="ECO:0007669"/>
    <property type="project" value="InterPro"/>
</dbReference>
<proteinExistence type="predicted"/>
<dbReference type="NCBIfam" id="NF003842">
    <property type="entry name" value="PRK05421.1-4"/>
    <property type="match status" value="1"/>
</dbReference>
<gene>
    <name evidence="2" type="ORF">MNB_SV-5-1153</name>
</gene>
<dbReference type="InterPro" id="IPR036691">
    <property type="entry name" value="Endo/exonu/phosph_ase_sf"/>
</dbReference>
<dbReference type="InterPro" id="IPR005135">
    <property type="entry name" value="Endo/exonuclease/phosphatase"/>
</dbReference>
<evidence type="ECO:0000259" key="1">
    <source>
        <dbReference type="Pfam" id="PF03372"/>
    </source>
</evidence>
<evidence type="ECO:0000313" key="2">
    <source>
        <dbReference type="EMBL" id="SFZ98056.1"/>
    </source>
</evidence>